<comment type="caution">
    <text evidence="1">The sequence shown here is derived from an EMBL/GenBank/DDBJ whole genome shotgun (WGS) entry which is preliminary data.</text>
</comment>
<dbReference type="EMBL" id="PVNP01000052">
    <property type="protein sequence ID" value="PRO74339.1"/>
    <property type="molecule type" value="Genomic_DNA"/>
</dbReference>
<dbReference type="Pfam" id="PF08891">
    <property type="entry name" value="YfcL"/>
    <property type="match status" value="1"/>
</dbReference>
<dbReference type="OrthoDB" id="5600394at2"/>
<name>A0A2S9VD03_9ALTE</name>
<reference evidence="2" key="1">
    <citation type="journal article" date="2020" name="Int. J. Syst. Evol. Microbiol.">
        <title>Alteromonas alba sp. nov., a marine bacterium isolated from the seawater of the West Pacific Ocean.</title>
        <authorList>
            <person name="Sun C."/>
            <person name="Wu Y.-H."/>
            <person name="Xamxidin M."/>
            <person name="Cheng H."/>
            <person name="Xu X.-W."/>
        </authorList>
    </citation>
    <scope>NUCLEOTIDE SEQUENCE [LARGE SCALE GENOMIC DNA]</scope>
    <source>
        <strain evidence="2">190</strain>
    </source>
</reference>
<evidence type="ECO:0000313" key="1">
    <source>
        <dbReference type="EMBL" id="PRO74339.1"/>
    </source>
</evidence>
<dbReference type="AlphaFoldDB" id="A0A2S9VD03"/>
<organism evidence="1 2">
    <name type="scientific">Alteromonas alba</name>
    <dbReference type="NCBI Taxonomy" id="2079529"/>
    <lineage>
        <taxon>Bacteria</taxon>
        <taxon>Pseudomonadati</taxon>
        <taxon>Pseudomonadota</taxon>
        <taxon>Gammaproteobacteria</taxon>
        <taxon>Alteromonadales</taxon>
        <taxon>Alteromonadaceae</taxon>
        <taxon>Alteromonas/Salinimonas group</taxon>
        <taxon>Alteromonas</taxon>
    </lineage>
</organism>
<gene>
    <name evidence="1" type="ORF">C6Y40_06800</name>
</gene>
<dbReference type="Proteomes" id="UP000238949">
    <property type="component" value="Unassembled WGS sequence"/>
</dbReference>
<sequence>MQQQVKASDEFVTAVEKIDSALDGVVDHGSDDELFIASYLQGHFAVEARKLELDESASVQKLSQTMQQSLEQAFANNELESADQQAVAALWQKLLNDL</sequence>
<evidence type="ECO:0008006" key="3">
    <source>
        <dbReference type="Google" id="ProtNLM"/>
    </source>
</evidence>
<dbReference type="RefSeq" id="WP_105933941.1">
    <property type="nucleotide sequence ID" value="NZ_PVNP01000052.1"/>
</dbReference>
<evidence type="ECO:0000313" key="2">
    <source>
        <dbReference type="Proteomes" id="UP000238949"/>
    </source>
</evidence>
<proteinExistence type="predicted"/>
<accession>A0A2S9VD03</accession>
<dbReference type="InterPro" id="IPR014987">
    <property type="entry name" value="UPF_YfcL"/>
</dbReference>
<keyword evidence="2" id="KW-1185">Reference proteome</keyword>
<protein>
    <recommendedName>
        <fullName evidence="3">YfcL family protein</fullName>
    </recommendedName>
</protein>